<feature type="domain" description="CBS" evidence="5">
    <location>
        <begin position="12"/>
        <end position="70"/>
    </location>
</feature>
<feature type="compositionally biased region" description="Polar residues" evidence="3">
    <location>
        <begin position="242"/>
        <end position="251"/>
    </location>
</feature>
<dbReference type="Gene3D" id="3.10.580.10">
    <property type="entry name" value="CBS-domain"/>
    <property type="match status" value="1"/>
</dbReference>
<dbReference type="InterPro" id="IPR051257">
    <property type="entry name" value="Diverse_CBS-Domain"/>
</dbReference>
<proteinExistence type="predicted"/>
<sequence length="251" mass="27250">MYGNPPLVGDVMTRKVVALTPDAAFKDIVRAMRQWKVSALPVLEDGNKVVGIVSEADLLLKEQFRGGDPLRSLPRARSADEAPVPQPDRLSDLAKIGAVTAEELMTTPAVTVPENTPVAQAARIMAHARIKRLPVVGDNRTLLGIVSRSDLLRVFERNDEDIAQEIRHKVVAHLFPAPLEPIRVQVRDGVVHLTGRVRNTALVPVAAWLAYGVWGVVDVDCALTGPPRHQELDPGFAEEPTTRSGGAKNTV</sequence>
<keyword evidence="1 2" id="KW-0129">CBS domain</keyword>
<dbReference type="PROSITE" id="PS51371">
    <property type="entry name" value="CBS"/>
    <property type="match status" value="2"/>
</dbReference>
<dbReference type="InterPro" id="IPR017080">
    <property type="entry name" value="UCP036990_CBS_BON"/>
</dbReference>
<dbReference type="InterPro" id="IPR046342">
    <property type="entry name" value="CBS_dom_sf"/>
</dbReference>
<dbReference type="RefSeq" id="WP_190190224.1">
    <property type="nucleotide sequence ID" value="NZ_BMVU01000008.1"/>
</dbReference>
<dbReference type="PANTHER" id="PTHR43080:SF29">
    <property type="entry name" value="OS02G0818000 PROTEIN"/>
    <property type="match status" value="1"/>
</dbReference>
<dbReference type="SMART" id="SM00116">
    <property type="entry name" value="CBS"/>
    <property type="match status" value="2"/>
</dbReference>
<evidence type="ECO:0000256" key="2">
    <source>
        <dbReference type="PROSITE-ProRule" id="PRU00703"/>
    </source>
</evidence>
<reference evidence="6" key="1">
    <citation type="journal article" date="2014" name="Int. J. Syst. Evol. Microbiol.">
        <title>Complete genome sequence of Corynebacterium casei LMG S-19264T (=DSM 44701T), isolated from a smear-ripened cheese.</title>
        <authorList>
            <consortium name="US DOE Joint Genome Institute (JGI-PGF)"/>
            <person name="Walter F."/>
            <person name="Albersmeier A."/>
            <person name="Kalinowski J."/>
            <person name="Ruckert C."/>
        </authorList>
    </citation>
    <scope>NUCLEOTIDE SEQUENCE</scope>
    <source>
        <strain evidence="6">JCM 4790</strain>
    </source>
</reference>
<evidence type="ECO:0000313" key="6">
    <source>
        <dbReference type="EMBL" id="GGX69083.1"/>
    </source>
</evidence>
<feature type="domain" description="CBS" evidence="5">
    <location>
        <begin position="105"/>
        <end position="162"/>
    </location>
</feature>
<evidence type="ECO:0008006" key="8">
    <source>
        <dbReference type="Google" id="ProtNLM"/>
    </source>
</evidence>
<accession>A0A918KMY1</accession>
<evidence type="ECO:0000256" key="3">
    <source>
        <dbReference type="SAM" id="MobiDB-lite"/>
    </source>
</evidence>
<dbReference type="InterPro" id="IPR000644">
    <property type="entry name" value="CBS_dom"/>
</dbReference>
<keyword evidence="7" id="KW-1185">Reference proteome</keyword>
<evidence type="ECO:0000256" key="1">
    <source>
        <dbReference type="ARBA" id="ARBA00023122"/>
    </source>
</evidence>
<dbReference type="SUPFAM" id="SSF54631">
    <property type="entry name" value="CBS-domain pair"/>
    <property type="match status" value="1"/>
</dbReference>
<gene>
    <name evidence="6" type="ORF">GCM10010358_24320</name>
</gene>
<dbReference type="PROSITE" id="PS50914">
    <property type="entry name" value="BON"/>
    <property type="match status" value="1"/>
</dbReference>
<dbReference type="Pfam" id="PF00571">
    <property type="entry name" value="CBS"/>
    <property type="match status" value="2"/>
</dbReference>
<organism evidence="6 7">
    <name type="scientific">Streptomyces minutiscleroticus</name>
    <dbReference type="NCBI Taxonomy" id="68238"/>
    <lineage>
        <taxon>Bacteria</taxon>
        <taxon>Bacillati</taxon>
        <taxon>Actinomycetota</taxon>
        <taxon>Actinomycetes</taxon>
        <taxon>Kitasatosporales</taxon>
        <taxon>Streptomycetaceae</taxon>
        <taxon>Streptomyces</taxon>
    </lineage>
</organism>
<dbReference type="PIRSF" id="PIRSF036990">
    <property type="entry name" value="UCP036990_CBS_BON"/>
    <property type="match status" value="1"/>
</dbReference>
<dbReference type="EMBL" id="BMVU01000008">
    <property type="protein sequence ID" value="GGX69083.1"/>
    <property type="molecule type" value="Genomic_DNA"/>
</dbReference>
<name>A0A918KMY1_9ACTN</name>
<evidence type="ECO:0000259" key="5">
    <source>
        <dbReference type="PROSITE" id="PS51371"/>
    </source>
</evidence>
<evidence type="ECO:0000313" key="7">
    <source>
        <dbReference type="Proteomes" id="UP000619244"/>
    </source>
</evidence>
<dbReference type="CDD" id="cd04586">
    <property type="entry name" value="CBS_pair_BON_assoc"/>
    <property type="match status" value="1"/>
</dbReference>
<comment type="caution">
    <text evidence="6">The sequence shown here is derived from an EMBL/GenBank/DDBJ whole genome shotgun (WGS) entry which is preliminary data.</text>
</comment>
<feature type="domain" description="BON" evidence="4">
    <location>
        <begin position="158"/>
        <end position="227"/>
    </location>
</feature>
<dbReference type="Pfam" id="PF04972">
    <property type="entry name" value="BON"/>
    <property type="match status" value="1"/>
</dbReference>
<reference evidence="6" key="2">
    <citation type="submission" date="2020-09" db="EMBL/GenBank/DDBJ databases">
        <authorList>
            <person name="Sun Q."/>
            <person name="Ohkuma M."/>
        </authorList>
    </citation>
    <scope>NUCLEOTIDE SEQUENCE</scope>
    <source>
        <strain evidence="6">JCM 4790</strain>
    </source>
</reference>
<protein>
    <recommendedName>
        <fullName evidence="8">CBS domain-containing protein</fullName>
    </recommendedName>
</protein>
<dbReference type="AlphaFoldDB" id="A0A918KMY1"/>
<dbReference type="PANTHER" id="PTHR43080">
    <property type="entry name" value="CBS DOMAIN-CONTAINING PROTEIN CBSX3, MITOCHONDRIAL"/>
    <property type="match status" value="1"/>
</dbReference>
<feature type="region of interest" description="Disordered" evidence="3">
    <location>
        <begin position="228"/>
        <end position="251"/>
    </location>
</feature>
<dbReference type="Proteomes" id="UP000619244">
    <property type="component" value="Unassembled WGS sequence"/>
</dbReference>
<evidence type="ECO:0000259" key="4">
    <source>
        <dbReference type="PROSITE" id="PS50914"/>
    </source>
</evidence>
<dbReference type="InterPro" id="IPR007055">
    <property type="entry name" value="BON_dom"/>
</dbReference>